<evidence type="ECO:0000256" key="2">
    <source>
        <dbReference type="ARBA" id="ARBA00004123"/>
    </source>
</evidence>
<dbReference type="InterPro" id="IPR036525">
    <property type="entry name" value="Tubulin/FtsZ_GTPase_sf"/>
</dbReference>
<dbReference type="InterPro" id="IPR023123">
    <property type="entry name" value="Tubulin_C"/>
</dbReference>
<keyword evidence="6 14" id="KW-0493">Microtubule</keyword>
<protein>
    <recommendedName>
        <fullName evidence="5">Tubulin delta chain</fullName>
    </recommendedName>
    <alternativeName>
        <fullName evidence="12">Delta-tubulin</fullName>
    </alternativeName>
</protein>
<dbReference type="Gene3D" id="1.10.287.600">
    <property type="entry name" value="Helix hairpin bin"/>
    <property type="match status" value="1"/>
</dbReference>
<evidence type="ECO:0000256" key="9">
    <source>
        <dbReference type="ARBA" id="ARBA00023134"/>
    </source>
</evidence>
<evidence type="ECO:0000259" key="15">
    <source>
        <dbReference type="SMART" id="SM00864"/>
    </source>
</evidence>
<sequence length="409" mass="45142">MSTVFVQVGQCGNQIGHSLCKKVAKDDNVKRSHSFVAPDGTFRAVAIDSEPKVLHKVTHGQPYRKCSIISGKRGRGTNWAMGYHGLKKSGDDKLLDSSIEAIRKEVERCSSFSGLILLHSLSGGTGSGLGSRLCEALRDEYQLGHLMSCAFVPHASGESPLQHYNSLLTLSHLQRFCDCIVLTHNDDVLNLVEKKKGSERVSFSHLNEHIAASLGGILLPTDSLMPKSGHSIGQEPWEMIRSVCPMPSLKFVQLKHLSRSKVSWEGLMSQMLLTLKKYNAKNKPFYSLANLMVARGDGTASFQHSAKVLEEKIKTAYNPVPWNPYPVDIWTASNNTVGQKNSASVTIATNSTSVVEYLDVVLQRSKVMYDAGAYLHWYWKYGATKDDFEEAFSDVEAVVNSYNEAIKSG</sequence>
<evidence type="ECO:0000313" key="17">
    <source>
        <dbReference type="Proteomes" id="UP001634394"/>
    </source>
</evidence>
<dbReference type="InterPro" id="IPR002967">
    <property type="entry name" value="Delta_tubulin"/>
</dbReference>
<dbReference type="Proteomes" id="UP001634394">
    <property type="component" value="Unassembled WGS sequence"/>
</dbReference>
<dbReference type="GO" id="GO:0005814">
    <property type="term" value="C:centriole"/>
    <property type="evidence" value="ECO:0007669"/>
    <property type="project" value="UniProtKB-SubCell"/>
</dbReference>
<keyword evidence="7 14" id="KW-0547">Nucleotide-binding</keyword>
<evidence type="ECO:0000256" key="5">
    <source>
        <dbReference type="ARBA" id="ARBA00014184"/>
    </source>
</evidence>
<feature type="domain" description="Tubulin/FtsZ GTPase" evidence="15">
    <location>
        <begin position="25"/>
        <end position="229"/>
    </location>
</feature>
<dbReference type="GO" id="GO:0005634">
    <property type="term" value="C:nucleus"/>
    <property type="evidence" value="ECO:0007669"/>
    <property type="project" value="UniProtKB-SubCell"/>
</dbReference>
<dbReference type="EMBL" id="JBJQND010000014">
    <property type="protein sequence ID" value="KAL3855277.1"/>
    <property type="molecule type" value="Genomic_DNA"/>
</dbReference>
<evidence type="ECO:0000256" key="13">
    <source>
        <dbReference type="ARBA" id="ARBA00046149"/>
    </source>
</evidence>
<dbReference type="SMART" id="SM00864">
    <property type="entry name" value="Tubulin"/>
    <property type="match status" value="1"/>
</dbReference>
<evidence type="ECO:0000313" key="16">
    <source>
        <dbReference type="EMBL" id="KAL3855277.1"/>
    </source>
</evidence>
<dbReference type="InterPro" id="IPR003008">
    <property type="entry name" value="Tubulin_FtsZ_GTPase"/>
</dbReference>
<dbReference type="PANTHER" id="PTHR11588">
    <property type="entry name" value="TUBULIN"/>
    <property type="match status" value="1"/>
</dbReference>
<dbReference type="InterPro" id="IPR008280">
    <property type="entry name" value="Tub_FtsZ_C"/>
</dbReference>
<keyword evidence="11" id="KW-0966">Cell projection</keyword>
<evidence type="ECO:0000256" key="8">
    <source>
        <dbReference type="ARBA" id="ARBA00022794"/>
    </source>
</evidence>
<keyword evidence="8" id="KW-0970">Cilium biogenesis/degradation</keyword>
<comment type="similarity">
    <text evidence="4 14">Belongs to the tubulin family.</text>
</comment>
<proteinExistence type="inferred from homology"/>
<evidence type="ECO:0000256" key="6">
    <source>
        <dbReference type="ARBA" id="ARBA00022701"/>
    </source>
</evidence>
<name>A0ABD3V424_SINWO</name>
<evidence type="ECO:0000256" key="11">
    <source>
        <dbReference type="ARBA" id="ARBA00023273"/>
    </source>
</evidence>
<comment type="subcellular location">
    <subcellularLocation>
        <location evidence="3">Cell projection</location>
        <location evidence="3">Cilium</location>
    </subcellularLocation>
    <subcellularLocation>
        <location evidence="1">Cytoplasm</location>
        <location evidence="1">Cytoskeleton</location>
        <location evidence="1">Microtubule organizing center</location>
        <location evidence="1">Centrosome</location>
        <location evidence="1">Centriole</location>
    </subcellularLocation>
    <subcellularLocation>
        <location evidence="2">Nucleus</location>
    </subcellularLocation>
</comment>
<dbReference type="GO" id="GO:0005929">
    <property type="term" value="C:cilium"/>
    <property type="evidence" value="ECO:0007669"/>
    <property type="project" value="UniProtKB-SubCell"/>
</dbReference>
<dbReference type="GO" id="GO:0030030">
    <property type="term" value="P:cell projection organization"/>
    <property type="evidence" value="ECO:0007669"/>
    <property type="project" value="UniProtKB-KW"/>
</dbReference>
<comment type="caution">
    <text evidence="16">The sequence shown here is derived from an EMBL/GenBank/DDBJ whole genome shotgun (WGS) entry which is preliminary data.</text>
</comment>
<dbReference type="SUPFAM" id="SSF55307">
    <property type="entry name" value="Tubulin C-terminal domain-like"/>
    <property type="match status" value="1"/>
</dbReference>
<dbReference type="PRINTS" id="PR01224">
    <property type="entry name" value="DELTATUBULIN"/>
</dbReference>
<evidence type="ECO:0000256" key="3">
    <source>
        <dbReference type="ARBA" id="ARBA00004138"/>
    </source>
</evidence>
<dbReference type="CDD" id="cd02189">
    <property type="entry name" value="delta_zeta_tubulin-like"/>
    <property type="match status" value="1"/>
</dbReference>
<dbReference type="PRINTS" id="PR01161">
    <property type="entry name" value="TUBULIN"/>
</dbReference>
<dbReference type="InterPro" id="IPR017975">
    <property type="entry name" value="Tubulin_CS"/>
</dbReference>
<evidence type="ECO:0000256" key="4">
    <source>
        <dbReference type="ARBA" id="ARBA00009636"/>
    </source>
</evidence>
<evidence type="ECO:0000256" key="10">
    <source>
        <dbReference type="ARBA" id="ARBA00023242"/>
    </source>
</evidence>
<dbReference type="Gene3D" id="3.40.50.1440">
    <property type="entry name" value="Tubulin/FtsZ, GTPase domain"/>
    <property type="match status" value="1"/>
</dbReference>
<keyword evidence="10" id="KW-0539">Nucleus</keyword>
<dbReference type="PROSITE" id="PS00227">
    <property type="entry name" value="TUBULIN"/>
    <property type="match status" value="1"/>
</dbReference>
<organism evidence="16 17">
    <name type="scientific">Sinanodonta woodiana</name>
    <name type="common">Chinese pond mussel</name>
    <name type="synonym">Anodonta woodiana</name>
    <dbReference type="NCBI Taxonomy" id="1069815"/>
    <lineage>
        <taxon>Eukaryota</taxon>
        <taxon>Metazoa</taxon>
        <taxon>Spiralia</taxon>
        <taxon>Lophotrochozoa</taxon>
        <taxon>Mollusca</taxon>
        <taxon>Bivalvia</taxon>
        <taxon>Autobranchia</taxon>
        <taxon>Heteroconchia</taxon>
        <taxon>Palaeoheterodonta</taxon>
        <taxon>Unionida</taxon>
        <taxon>Unionoidea</taxon>
        <taxon>Unionidae</taxon>
        <taxon>Unioninae</taxon>
        <taxon>Sinanodonta</taxon>
    </lineage>
</organism>
<evidence type="ECO:0000256" key="1">
    <source>
        <dbReference type="ARBA" id="ARBA00004114"/>
    </source>
</evidence>
<keyword evidence="17" id="KW-1185">Reference proteome</keyword>
<evidence type="ECO:0000256" key="12">
    <source>
        <dbReference type="ARBA" id="ARBA00030594"/>
    </source>
</evidence>
<dbReference type="Pfam" id="PF00091">
    <property type="entry name" value="Tubulin"/>
    <property type="match status" value="1"/>
</dbReference>
<reference evidence="16 17" key="1">
    <citation type="submission" date="2024-11" db="EMBL/GenBank/DDBJ databases">
        <title>Chromosome-level genome assembly of the freshwater bivalve Anodonta woodiana.</title>
        <authorList>
            <person name="Chen X."/>
        </authorList>
    </citation>
    <scope>NUCLEOTIDE SEQUENCE [LARGE SCALE GENOMIC DNA]</scope>
    <source>
        <strain evidence="16">MN2024</strain>
        <tissue evidence="16">Gills</tissue>
    </source>
</reference>
<dbReference type="GO" id="GO:0005874">
    <property type="term" value="C:microtubule"/>
    <property type="evidence" value="ECO:0007669"/>
    <property type="project" value="UniProtKB-KW"/>
</dbReference>
<dbReference type="FunFam" id="3.40.50.1440:FF:000047">
    <property type="entry name" value="Tubulin delta chain"/>
    <property type="match status" value="1"/>
</dbReference>
<dbReference type="GO" id="GO:0005525">
    <property type="term" value="F:GTP binding"/>
    <property type="evidence" value="ECO:0007669"/>
    <property type="project" value="UniProtKB-UniRule"/>
</dbReference>
<keyword evidence="9 14" id="KW-0342">GTP-binding</keyword>
<evidence type="ECO:0000256" key="14">
    <source>
        <dbReference type="RuleBase" id="RU000352"/>
    </source>
</evidence>
<comment type="function">
    <text evidence="13">Acts as a positive regulator of hedgehog signaling and regulates ciliary function.</text>
</comment>
<evidence type="ECO:0000256" key="7">
    <source>
        <dbReference type="ARBA" id="ARBA00022741"/>
    </source>
</evidence>
<accession>A0ABD3V424</accession>
<dbReference type="InterPro" id="IPR000217">
    <property type="entry name" value="Tubulin"/>
</dbReference>
<gene>
    <name evidence="16" type="ORF">ACJMK2_014493</name>
</gene>
<dbReference type="AlphaFoldDB" id="A0ABD3V424"/>
<dbReference type="SUPFAM" id="SSF52490">
    <property type="entry name" value="Tubulin nucleotide-binding domain-like"/>
    <property type="match status" value="1"/>
</dbReference>